<sequence>MTTLLTRFKDAWQQRSIHQQVWALTLPMILSNISVPLVGTVDTMIVGHLHSAEMMASVGIASSLYLFLVAIFNFLRMGTTGFTAQAVGQENGDHIRQILLQGLLLALLFATILLLFASPITTIAFHLMQPSPALLDNISQFLNVRLFGLPAALLNFALIGWFLGMQNARVPLYILLATNISNILFSLLFVLYFEMGITGVAKAAVLAEWLGVITAFCFLPKMLKSIMGQWRIAPLQYWHNWRPLIFVNRDIFIRSVILQFAFFLVTIQGSRLGGDIVAANMIILNGLLLISYLLDGFAHAIEALTGKAVGEQNNTLLQNVMLVAGSWAFLVALLFLLFFGIFGHYFIDLISDIPAVRETAYPLMPYLTLLPLISVWSYLLDGLFIGATKAREMRNGMLLAFILALPIGYLLATFGNDGLWITFLLFIALRGVIMGYLTYRLSSQNRWFEGM</sequence>
<feature type="transmembrane region" description="Helical" evidence="7">
    <location>
        <begin position="172"/>
        <end position="193"/>
    </location>
</feature>
<comment type="subcellular location">
    <subcellularLocation>
        <location evidence="1">Membrane</location>
        <topology evidence="1">Multi-pass membrane protein</topology>
    </subcellularLocation>
</comment>
<feature type="transmembrane region" description="Helical" evidence="7">
    <location>
        <begin position="147"/>
        <end position="165"/>
    </location>
</feature>
<dbReference type="EMBL" id="QEWQ01000003">
    <property type="protein sequence ID" value="PWD81376.1"/>
    <property type="molecule type" value="Genomic_DNA"/>
</dbReference>
<evidence type="ECO:0000256" key="1">
    <source>
        <dbReference type="ARBA" id="ARBA00004141"/>
    </source>
</evidence>
<dbReference type="InterPro" id="IPR044644">
    <property type="entry name" value="DinF-like"/>
</dbReference>
<organism evidence="8 9">
    <name type="scientific">Ignatzschineria ureiclastica</name>
    <dbReference type="NCBI Taxonomy" id="472582"/>
    <lineage>
        <taxon>Bacteria</taxon>
        <taxon>Pseudomonadati</taxon>
        <taxon>Pseudomonadota</taxon>
        <taxon>Gammaproteobacteria</taxon>
        <taxon>Cardiobacteriales</taxon>
        <taxon>Ignatzschineriaceae</taxon>
        <taxon>Ignatzschineria</taxon>
    </lineage>
</organism>
<dbReference type="InterPro" id="IPR002528">
    <property type="entry name" value="MATE_fam"/>
</dbReference>
<evidence type="ECO:0000256" key="2">
    <source>
        <dbReference type="ARBA" id="ARBA00010199"/>
    </source>
</evidence>
<feature type="transmembrane region" description="Helical" evidence="7">
    <location>
        <begin position="54"/>
        <end position="75"/>
    </location>
</feature>
<keyword evidence="3" id="KW-0813">Transport</keyword>
<gene>
    <name evidence="8" type="ORF">DC083_05675</name>
</gene>
<feature type="transmembrane region" description="Helical" evidence="7">
    <location>
        <begin position="363"/>
        <end position="384"/>
    </location>
</feature>
<accession>A0A2U2AFF0</accession>
<keyword evidence="4 7" id="KW-0812">Transmembrane</keyword>
<feature type="transmembrane region" description="Helical" evidence="7">
    <location>
        <begin position="396"/>
        <end position="414"/>
    </location>
</feature>
<evidence type="ECO:0000256" key="5">
    <source>
        <dbReference type="ARBA" id="ARBA00022989"/>
    </source>
</evidence>
<dbReference type="OrthoDB" id="9789527at2"/>
<evidence type="ECO:0000313" key="8">
    <source>
        <dbReference type="EMBL" id="PWD81376.1"/>
    </source>
</evidence>
<dbReference type="CDD" id="cd13136">
    <property type="entry name" value="MATE_DinF_like"/>
    <property type="match status" value="1"/>
</dbReference>
<dbReference type="Proteomes" id="UP000245020">
    <property type="component" value="Unassembled WGS sequence"/>
</dbReference>
<feature type="transmembrane region" description="Helical" evidence="7">
    <location>
        <begin position="21"/>
        <end position="39"/>
    </location>
</feature>
<dbReference type="GO" id="GO:0015297">
    <property type="term" value="F:antiporter activity"/>
    <property type="evidence" value="ECO:0007669"/>
    <property type="project" value="InterPro"/>
</dbReference>
<dbReference type="AlphaFoldDB" id="A0A2U2AFF0"/>
<evidence type="ECO:0000256" key="6">
    <source>
        <dbReference type="ARBA" id="ARBA00023136"/>
    </source>
</evidence>
<evidence type="ECO:0000256" key="7">
    <source>
        <dbReference type="SAM" id="Phobius"/>
    </source>
</evidence>
<feature type="transmembrane region" description="Helical" evidence="7">
    <location>
        <begin position="420"/>
        <end position="439"/>
    </location>
</feature>
<feature type="transmembrane region" description="Helical" evidence="7">
    <location>
        <begin position="276"/>
        <end position="298"/>
    </location>
</feature>
<feature type="transmembrane region" description="Helical" evidence="7">
    <location>
        <begin position="199"/>
        <end position="219"/>
    </location>
</feature>
<name>A0A2U2AFF0_9GAMM</name>
<reference evidence="9" key="1">
    <citation type="submission" date="2018-05" db="EMBL/GenBank/DDBJ databases">
        <title>Ignatzschineria dubaiensis sp. nov., isolated from necrotic foot tissues of dromedaries (Camelus dromedarius) and associated maggots in Dubai, United Arab Emirates.</title>
        <authorList>
            <person name="Tsang C.C."/>
            <person name="Tang J.Y.M."/>
            <person name="Fong J.Y.H."/>
            <person name="Kinne J."/>
            <person name="Lee H.H."/>
            <person name="Joseph M."/>
            <person name="Jose S."/>
            <person name="Schuster R.K."/>
            <person name="Tang Y."/>
            <person name="Sivakumar S."/>
            <person name="Chen J.H.K."/>
            <person name="Teng J.L.L."/>
            <person name="Lau S.K.P."/>
            <person name="Wernery U."/>
            <person name="Woo P.C.Y."/>
        </authorList>
    </citation>
    <scope>NUCLEOTIDE SEQUENCE [LARGE SCALE GENOMIC DNA]</scope>
    <source>
        <strain evidence="9">KCTC 22644</strain>
    </source>
</reference>
<evidence type="ECO:0000313" key="9">
    <source>
        <dbReference type="Proteomes" id="UP000245020"/>
    </source>
</evidence>
<feature type="transmembrane region" description="Helical" evidence="7">
    <location>
        <begin position="251"/>
        <end position="270"/>
    </location>
</feature>
<keyword evidence="9" id="KW-1185">Reference proteome</keyword>
<dbReference type="Pfam" id="PF01554">
    <property type="entry name" value="MatE"/>
    <property type="match status" value="2"/>
</dbReference>
<dbReference type="GO" id="GO:0042910">
    <property type="term" value="F:xenobiotic transmembrane transporter activity"/>
    <property type="evidence" value="ECO:0007669"/>
    <property type="project" value="InterPro"/>
</dbReference>
<keyword evidence="5 7" id="KW-1133">Transmembrane helix</keyword>
<evidence type="ECO:0000256" key="4">
    <source>
        <dbReference type="ARBA" id="ARBA00022692"/>
    </source>
</evidence>
<comment type="similarity">
    <text evidence="2">Belongs to the multi antimicrobial extrusion (MATE) (TC 2.A.66.1) family.</text>
</comment>
<proteinExistence type="inferred from homology"/>
<evidence type="ECO:0000256" key="3">
    <source>
        <dbReference type="ARBA" id="ARBA00022448"/>
    </source>
</evidence>
<protein>
    <submittedName>
        <fullName evidence="8">MATE family efflux transporter</fullName>
    </submittedName>
</protein>
<dbReference type="PANTHER" id="PTHR43298:SF2">
    <property type="entry name" value="FMN_FAD EXPORTER YEEO-RELATED"/>
    <property type="match status" value="1"/>
</dbReference>
<dbReference type="GO" id="GO:0005886">
    <property type="term" value="C:plasma membrane"/>
    <property type="evidence" value="ECO:0007669"/>
    <property type="project" value="TreeGrafter"/>
</dbReference>
<comment type="caution">
    <text evidence="8">The sequence shown here is derived from an EMBL/GenBank/DDBJ whole genome shotgun (WGS) entry which is preliminary data.</text>
</comment>
<dbReference type="NCBIfam" id="TIGR00797">
    <property type="entry name" value="matE"/>
    <property type="match status" value="1"/>
</dbReference>
<feature type="transmembrane region" description="Helical" evidence="7">
    <location>
        <begin position="103"/>
        <end position="127"/>
    </location>
</feature>
<keyword evidence="6 7" id="KW-0472">Membrane</keyword>
<dbReference type="InterPro" id="IPR050222">
    <property type="entry name" value="MATE_MdtK"/>
</dbReference>
<dbReference type="RefSeq" id="WP_109189266.1">
    <property type="nucleotide sequence ID" value="NZ_BMYA01000003.1"/>
</dbReference>
<dbReference type="PANTHER" id="PTHR43298">
    <property type="entry name" value="MULTIDRUG RESISTANCE PROTEIN NORM-RELATED"/>
    <property type="match status" value="1"/>
</dbReference>
<feature type="transmembrane region" description="Helical" evidence="7">
    <location>
        <begin position="319"/>
        <end position="343"/>
    </location>
</feature>